<evidence type="ECO:0000313" key="8">
    <source>
        <dbReference type="RefSeq" id="XP_018094683.1"/>
    </source>
</evidence>
<dbReference type="FunFam" id="3.30.420.10:FF:000055">
    <property type="entry name" value="RNA exonuclease 5 isoform X1"/>
    <property type="match status" value="1"/>
</dbReference>
<reference evidence="8 9" key="1">
    <citation type="submission" date="2022-04" db="UniProtKB">
        <authorList>
            <consortium name="RefSeq"/>
        </authorList>
    </citation>
    <scope>IDENTIFICATION</scope>
    <source>
        <strain evidence="8 9">J_2021</strain>
        <tissue evidence="8 9">Erythrocytes</tissue>
    </source>
</reference>
<dbReference type="STRING" id="8355.A0A1L8EQK4"/>
<evidence type="ECO:0000259" key="6">
    <source>
        <dbReference type="SMART" id="SM00479"/>
    </source>
</evidence>
<dbReference type="InterPro" id="IPR035979">
    <property type="entry name" value="RBD_domain_sf"/>
</dbReference>
<evidence type="ECO:0000313" key="11">
    <source>
        <dbReference type="Xenbase" id="XB-GENE-6488220"/>
    </source>
</evidence>
<dbReference type="GO" id="GO:0005634">
    <property type="term" value="C:nucleus"/>
    <property type="evidence" value="ECO:0000318"/>
    <property type="project" value="GO_Central"/>
</dbReference>
<feature type="region of interest" description="Disordered" evidence="4">
    <location>
        <begin position="1"/>
        <end position="47"/>
    </location>
</feature>
<dbReference type="SUPFAM" id="SSF54928">
    <property type="entry name" value="RNA-binding domain, RBD"/>
    <property type="match status" value="1"/>
</dbReference>
<dbReference type="Pfam" id="PF00929">
    <property type="entry name" value="RNase_T"/>
    <property type="match status" value="1"/>
</dbReference>
<dbReference type="Pfam" id="PF00076">
    <property type="entry name" value="RRM_1"/>
    <property type="match status" value="2"/>
</dbReference>
<feature type="domain" description="Exonuclease" evidence="6">
    <location>
        <begin position="239"/>
        <end position="397"/>
    </location>
</feature>
<dbReference type="GO" id="GO:0004527">
    <property type="term" value="F:exonuclease activity"/>
    <property type="evidence" value="ECO:0000318"/>
    <property type="project" value="GO_Central"/>
</dbReference>
<dbReference type="AGR" id="Xenbase:XB-GENE-6488220"/>
<dbReference type="CTD" id="108703163"/>
<dbReference type="InterPro" id="IPR047021">
    <property type="entry name" value="REXO1/3/4-like"/>
</dbReference>
<dbReference type="Gene3D" id="3.30.420.10">
    <property type="entry name" value="Ribonuclease H-like superfamily/Ribonuclease H"/>
    <property type="match status" value="1"/>
</dbReference>
<evidence type="ECO:0000313" key="10">
    <source>
        <dbReference type="RefSeq" id="XP_018094685.1"/>
    </source>
</evidence>
<keyword evidence="1" id="KW-0540">Nuclease</keyword>
<dbReference type="InterPro" id="IPR036397">
    <property type="entry name" value="RNaseH_sf"/>
</dbReference>
<dbReference type="InterPro" id="IPR034922">
    <property type="entry name" value="REX1-like_exo"/>
</dbReference>
<dbReference type="CDD" id="cd06145">
    <property type="entry name" value="REX1_like"/>
    <property type="match status" value="1"/>
</dbReference>
<name>A0A1L8EQK4_XENLA</name>
<dbReference type="RefSeq" id="XP_018094685.1">
    <property type="nucleotide sequence ID" value="XM_018239196.2"/>
</dbReference>
<evidence type="ECO:0000256" key="4">
    <source>
        <dbReference type="SAM" id="MobiDB-lite"/>
    </source>
</evidence>
<dbReference type="SMART" id="SM00360">
    <property type="entry name" value="RRM"/>
    <property type="match status" value="2"/>
</dbReference>
<dbReference type="OrthoDB" id="3996471at2759"/>
<evidence type="ECO:0000256" key="1">
    <source>
        <dbReference type="ARBA" id="ARBA00022722"/>
    </source>
</evidence>
<gene>
    <name evidence="8 9 10 11" type="primary">rexo5.S</name>
</gene>
<dbReference type="PANTHER" id="PTHR12801:SF82">
    <property type="entry name" value="RNA EXONUCLEASE 5"/>
    <property type="match status" value="1"/>
</dbReference>
<dbReference type="GeneID" id="108703163"/>
<dbReference type="InterPro" id="IPR013520">
    <property type="entry name" value="Ribonucl_H"/>
</dbReference>
<dbReference type="InterPro" id="IPR000504">
    <property type="entry name" value="RRM_dom"/>
</dbReference>
<dbReference type="GO" id="GO:0003723">
    <property type="term" value="F:RNA binding"/>
    <property type="evidence" value="ECO:0007669"/>
    <property type="project" value="InterPro"/>
</dbReference>
<feature type="domain" description="RRM" evidence="5">
    <location>
        <begin position="534"/>
        <end position="603"/>
    </location>
</feature>
<dbReference type="Xenbase" id="XB-GENE-6488220">
    <property type="gene designation" value="rexo5.S"/>
</dbReference>
<feature type="domain" description="RRM" evidence="5">
    <location>
        <begin position="629"/>
        <end position="698"/>
    </location>
</feature>
<dbReference type="RefSeq" id="XP_018094684.1">
    <property type="nucleotide sequence ID" value="XM_018239195.2"/>
</dbReference>
<keyword evidence="2" id="KW-0378">Hydrolase</keyword>
<dbReference type="SUPFAM" id="SSF53098">
    <property type="entry name" value="Ribonuclease H-like"/>
    <property type="match status" value="1"/>
</dbReference>
<dbReference type="Gene3D" id="3.30.70.330">
    <property type="match status" value="2"/>
</dbReference>
<dbReference type="AlphaFoldDB" id="A0A1L8EQK4"/>
<evidence type="ECO:0000259" key="5">
    <source>
        <dbReference type="SMART" id="SM00360"/>
    </source>
</evidence>
<dbReference type="OMA" id="PHICIQY"/>
<dbReference type="RefSeq" id="XP_018094683.1">
    <property type="nucleotide sequence ID" value="XM_018239194.2"/>
</dbReference>
<organism evidence="9">
    <name type="scientific">Xenopus laevis</name>
    <name type="common">African clawed frog</name>
    <dbReference type="NCBI Taxonomy" id="8355"/>
    <lineage>
        <taxon>Eukaryota</taxon>
        <taxon>Metazoa</taxon>
        <taxon>Chordata</taxon>
        <taxon>Craniata</taxon>
        <taxon>Vertebrata</taxon>
        <taxon>Euteleostomi</taxon>
        <taxon>Amphibia</taxon>
        <taxon>Batrachia</taxon>
        <taxon>Anura</taxon>
        <taxon>Pipoidea</taxon>
        <taxon>Pipidae</taxon>
        <taxon>Xenopodinae</taxon>
        <taxon>Xenopus</taxon>
        <taxon>Xenopus</taxon>
    </lineage>
</organism>
<dbReference type="InterPro" id="IPR012677">
    <property type="entry name" value="Nucleotide-bd_a/b_plait_sf"/>
</dbReference>
<dbReference type="PANTHER" id="PTHR12801">
    <property type="entry name" value="RNA EXONUCLEASE REXO1 / RECO3 FAMILY MEMBER-RELATED"/>
    <property type="match status" value="1"/>
</dbReference>
<evidence type="ECO:0000313" key="9">
    <source>
        <dbReference type="RefSeq" id="XP_018094684.1"/>
    </source>
</evidence>
<dbReference type="KEGG" id="xla:108703163"/>
<dbReference type="PaxDb" id="8355-A0A1L8EQK4"/>
<dbReference type="SMART" id="SM00479">
    <property type="entry name" value="EXOIII"/>
    <property type="match status" value="1"/>
</dbReference>
<evidence type="ECO:0000313" key="7">
    <source>
        <dbReference type="Proteomes" id="UP000186698"/>
    </source>
</evidence>
<evidence type="ECO:0000256" key="3">
    <source>
        <dbReference type="ARBA" id="ARBA00022839"/>
    </source>
</evidence>
<dbReference type="Proteomes" id="UP000186698">
    <property type="component" value="Chromosome 9_10S"/>
</dbReference>
<keyword evidence="7" id="KW-1185">Reference proteome</keyword>
<sequence>MGEEPSLNTHKRRNCYIEDETEPKKKRVKSEDQNINGSTLHKHKKSPRLSPALFRDNCIIQHQQIHELLKYACLGKSCSSAQPSWCRIHHQKRLGSVVIIVLHDLAQLHFYQFYLHFPYLRKLFKHRFSMPVPSSDFIATLIGAEEKVTSGIKEQEFSSLHPLSSLPGPADTAFSSGETGETFKHDPVILKYGNKRLGLTRYLLSQEEMRKNNYPLVGSPDSIDYVNSGCSREITDDSPLFGLDCEMCLTDKGSELTRISLVDANGSCIMDELVKPDNIIRDYMTRFSGITRKLLLPVKMKLKDVQHKLKSLLPPNAVLVGHSLDNDLRALQMIHPHVIDTALLFAREYGRKFRLKFLAQVVLGREIQTEDRMGHCPAEDARATLNLAQYFIHHGPEKVAQLQLHSILRSMNNPNGSLAAQEKTLQVKQNGSLLPLTTPIEQQSEEPHSLMESLYSDGKKILYMARINGVKESVSSKLLENIWCSSEEEVLKNACSLAQPASISIVKFSPGDRYSQGTEELHERSRSMFSNMMTVFAGPFEETFCLESVRRVFRTCGPIKSLKVLSQNYQPYFCVEYSVLEAAQLAVETLDGGHINGCCIKVQRLVTEQTFNCEVLLKAMEEDAENKDVIYVSGFKKSLTEEILQQRFSHFSDLKAVFLPASPLNGKAAKYCFLKFHHFQSAAEAIDRITGEGELRCRKAITACHLHQWLQTVEPCGPQERQVLPKEDGLSDIMESLDSNIMQVYENLPANTLCLVLFSGTNSSSRSLPGFGLMGIKAACG</sequence>
<evidence type="ECO:0000256" key="2">
    <source>
        <dbReference type="ARBA" id="ARBA00022801"/>
    </source>
</evidence>
<dbReference type="GO" id="GO:0031125">
    <property type="term" value="P:rRNA 3'-end processing"/>
    <property type="evidence" value="ECO:0000318"/>
    <property type="project" value="GO_Central"/>
</dbReference>
<accession>A0A1L8EQK4</accession>
<protein>
    <submittedName>
        <fullName evidence="8 9">RNA exonuclease 5</fullName>
    </submittedName>
</protein>
<proteinExistence type="predicted"/>
<dbReference type="Bgee" id="108703163">
    <property type="expression patterns" value="Expressed in egg cell and 19 other cell types or tissues"/>
</dbReference>
<keyword evidence="3 8" id="KW-0269">Exonuclease</keyword>
<dbReference type="InterPro" id="IPR012337">
    <property type="entry name" value="RNaseH-like_sf"/>
</dbReference>